<organism evidence="10 11">
    <name type="scientific">Bifiguratus adelaidae</name>
    <dbReference type="NCBI Taxonomy" id="1938954"/>
    <lineage>
        <taxon>Eukaryota</taxon>
        <taxon>Fungi</taxon>
        <taxon>Fungi incertae sedis</taxon>
        <taxon>Mucoromycota</taxon>
        <taxon>Mucoromycotina</taxon>
        <taxon>Endogonomycetes</taxon>
        <taxon>Endogonales</taxon>
        <taxon>Endogonales incertae sedis</taxon>
        <taxon>Bifiguratus</taxon>
    </lineage>
</organism>
<feature type="region of interest" description="Disordered" evidence="8">
    <location>
        <begin position="1"/>
        <end position="80"/>
    </location>
</feature>
<dbReference type="CDD" id="cd14690">
    <property type="entry name" value="bZIP_CREB1"/>
    <property type="match status" value="1"/>
</dbReference>
<evidence type="ECO:0000256" key="8">
    <source>
        <dbReference type="SAM" id="MobiDB-lite"/>
    </source>
</evidence>
<dbReference type="AlphaFoldDB" id="A0A261Y4T8"/>
<sequence>MTEHGTSYNESISDYVHEDDTKRTKKRGSTDMSAQESQAKKGRKGSKTKDEVIESTEQHDGLGQDGSSSLSPGANSTLLSLPSNSHLALQQHHNNEHESSVSSALPSNYDTQSLVQNLAMIAPVAGISSRDVTSLLQNLQGTSVIPGIGGNNAGGHDHGRTSDSDGDEDQLGSDDYGGSNAGLSGGTGHTQGKRGPNARGLTENERRQRRLMRNRVAAKECRKKKKAYITDLEEKVQKLEDEISRLRKENQELSAKITLGAMQGSEGYALIKQVAELNAKLSMQQMHEAALAGVDADGNVVRHNDGHDGDKGNKPEMIQGHA</sequence>
<proteinExistence type="inferred from homology"/>
<dbReference type="PROSITE" id="PS50217">
    <property type="entry name" value="BZIP"/>
    <property type="match status" value="1"/>
</dbReference>
<feature type="region of interest" description="Disordered" evidence="8">
    <location>
        <begin position="146"/>
        <end position="207"/>
    </location>
</feature>
<dbReference type="PANTHER" id="PTHR47416:SF8">
    <property type="entry name" value="BASIC-LEUCINE ZIPPER TRANSCRIPTION FACTOR E-RELATED"/>
    <property type="match status" value="1"/>
</dbReference>
<evidence type="ECO:0000256" key="5">
    <source>
        <dbReference type="ARBA" id="ARBA00023163"/>
    </source>
</evidence>
<evidence type="ECO:0000313" key="10">
    <source>
        <dbReference type="EMBL" id="OZJ05622.1"/>
    </source>
</evidence>
<dbReference type="OrthoDB" id="295274at2759"/>
<keyword evidence="6" id="KW-0539">Nucleus</keyword>
<dbReference type="GO" id="GO:0003677">
    <property type="term" value="F:DNA binding"/>
    <property type="evidence" value="ECO:0007669"/>
    <property type="project" value="UniProtKB-KW"/>
</dbReference>
<evidence type="ECO:0000256" key="2">
    <source>
        <dbReference type="ARBA" id="ARBA00007163"/>
    </source>
</evidence>
<keyword evidence="5" id="KW-0804">Transcription</keyword>
<dbReference type="Pfam" id="PF00170">
    <property type="entry name" value="bZIP_1"/>
    <property type="match status" value="1"/>
</dbReference>
<dbReference type="Gene3D" id="1.20.5.170">
    <property type="match status" value="1"/>
</dbReference>
<keyword evidence="3" id="KW-0805">Transcription regulation</keyword>
<keyword evidence="7" id="KW-0175">Coiled coil</keyword>
<dbReference type="EMBL" id="MVBO01000012">
    <property type="protein sequence ID" value="OZJ05622.1"/>
    <property type="molecule type" value="Genomic_DNA"/>
</dbReference>
<gene>
    <name evidence="10" type="ORF">BZG36_01507</name>
</gene>
<feature type="compositionally biased region" description="Basic and acidic residues" evidence="8">
    <location>
        <begin position="300"/>
        <end position="314"/>
    </location>
</feature>
<feature type="region of interest" description="Disordered" evidence="8">
    <location>
        <begin position="298"/>
        <end position="322"/>
    </location>
</feature>
<evidence type="ECO:0000256" key="3">
    <source>
        <dbReference type="ARBA" id="ARBA00023015"/>
    </source>
</evidence>
<dbReference type="PROSITE" id="PS00036">
    <property type="entry name" value="BZIP_BASIC"/>
    <property type="match status" value="1"/>
</dbReference>
<feature type="compositionally biased region" description="Polar residues" evidence="8">
    <location>
        <begin position="1"/>
        <end position="12"/>
    </location>
</feature>
<evidence type="ECO:0000256" key="7">
    <source>
        <dbReference type="SAM" id="Coils"/>
    </source>
</evidence>
<dbReference type="PANTHER" id="PTHR47416">
    <property type="entry name" value="BASIC-LEUCINE ZIPPER TRANSCRIPTION FACTOR F-RELATED"/>
    <property type="match status" value="1"/>
</dbReference>
<reference evidence="10 11" key="1">
    <citation type="journal article" date="2017" name="Mycologia">
        <title>Bifiguratus adelaidae, gen. et sp. nov., a new member of Mucoromycotina in endophytic and soil-dwelling habitats.</title>
        <authorList>
            <person name="Torres-Cruz T.J."/>
            <person name="Billingsley Tobias T.L."/>
            <person name="Almatruk M."/>
            <person name="Hesse C."/>
            <person name="Kuske C.R."/>
            <person name="Desiro A."/>
            <person name="Benucci G.M."/>
            <person name="Bonito G."/>
            <person name="Stajich J.E."/>
            <person name="Dunlap C."/>
            <person name="Arnold A.E."/>
            <person name="Porras-Alfaro A."/>
        </authorList>
    </citation>
    <scope>NUCLEOTIDE SEQUENCE [LARGE SCALE GENOMIC DNA]</scope>
    <source>
        <strain evidence="10 11">AZ0501</strain>
    </source>
</reference>
<feature type="domain" description="BZIP" evidence="9">
    <location>
        <begin position="204"/>
        <end position="257"/>
    </location>
</feature>
<comment type="caution">
    <text evidence="10">The sequence shown here is derived from an EMBL/GenBank/DDBJ whole genome shotgun (WGS) entry which is preliminary data.</text>
</comment>
<comment type="subcellular location">
    <subcellularLocation>
        <location evidence="1">Nucleus</location>
    </subcellularLocation>
</comment>
<feature type="compositionally biased region" description="Basic and acidic residues" evidence="8">
    <location>
        <begin position="47"/>
        <end position="62"/>
    </location>
</feature>
<dbReference type="GO" id="GO:0005634">
    <property type="term" value="C:nucleus"/>
    <property type="evidence" value="ECO:0007669"/>
    <property type="project" value="UniProtKB-SubCell"/>
</dbReference>
<evidence type="ECO:0000256" key="4">
    <source>
        <dbReference type="ARBA" id="ARBA00023125"/>
    </source>
</evidence>
<protein>
    <recommendedName>
        <fullName evidence="9">BZIP domain-containing protein</fullName>
    </recommendedName>
</protein>
<evidence type="ECO:0000259" key="9">
    <source>
        <dbReference type="PROSITE" id="PS50217"/>
    </source>
</evidence>
<dbReference type="InterPro" id="IPR046347">
    <property type="entry name" value="bZIP_sf"/>
</dbReference>
<accession>A0A261Y4T8</accession>
<comment type="similarity">
    <text evidence="2">Belongs to the bZIP family.</text>
</comment>
<dbReference type="InterPro" id="IPR004827">
    <property type="entry name" value="bZIP"/>
</dbReference>
<dbReference type="GO" id="GO:0003700">
    <property type="term" value="F:DNA-binding transcription factor activity"/>
    <property type="evidence" value="ECO:0007669"/>
    <property type="project" value="InterPro"/>
</dbReference>
<keyword evidence="4" id="KW-0238">DNA-binding</keyword>
<evidence type="ECO:0000256" key="1">
    <source>
        <dbReference type="ARBA" id="ARBA00004123"/>
    </source>
</evidence>
<keyword evidence="11" id="KW-1185">Reference proteome</keyword>
<evidence type="ECO:0000256" key="6">
    <source>
        <dbReference type="ARBA" id="ARBA00023242"/>
    </source>
</evidence>
<dbReference type="SMART" id="SM00338">
    <property type="entry name" value="BRLZ"/>
    <property type="match status" value="1"/>
</dbReference>
<feature type="coiled-coil region" evidence="7">
    <location>
        <begin position="222"/>
        <end position="256"/>
    </location>
</feature>
<dbReference type="SUPFAM" id="SSF57959">
    <property type="entry name" value="Leucine zipper domain"/>
    <property type="match status" value="1"/>
</dbReference>
<dbReference type="Proteomes" id="UP000242875">
    <property type="component" value="Unassembled WGS sequence"/>
</dbReference>
<feature type="compositionally biased region" description="Gly residues" evidence="8">
    <location>
        <begin position="179"/>
        <end position="189"/>
    </location>
</feature>
<name>A0A261Y4T8_9FUNG</name>
<evidence type="ECO:0000313" key="11">
    <source>
        <dbReference type="Proteomes" id="UP000242875"/>
    </source>
</evidence>